<protein>
    <recommendedName>
        <fullName evidence="8">Ig-like domain-containing protein</fullName>
    </recommendedName>
</protein>
<dbReference type="GO" id="GO:0016020">
    <property type="term" value="C:membrane"/>
    <property type="evidence" value="ECO:0007669"/>
    <property type="project" value="UniProtKB-SubCell"/>
</dbReference>
<keyword evidence="2 6" id="KW-0472">Membrane</keyword>
<dbReference type="InterPro" id="IPR013783">
    <property type="entry name" value="Ig-like_fold"/>
</dbReference>
<feature type="domain" description="Ig-like" evidence="8">
    <location>
        <begin position="4"/>
        <end position="122"/>
    </location>
</feature>
<evidence type="ECO:0000256" key="5">
    <source>
        <dbReference type="ARBA" id="ARBA00023319"/>
    </source>
</evidence>
<evidence type="ECO:0000256" key="6">
    <source>
        <dbReference type="SAM" id="Phobius"/>
    </source>
</evidence>
<dbReference type="PANTHER" id="PTHR11640:SF31">
    <property type="entry name" value="IRREGULAR CHIASM C-ROUGHEST PROTEIN-RELATED"/>
    <property type="match status" value="1"/>
</dbReference>
<dbReference type="PANTHER" id="PTHR11640">
    <property type="entry name" value="NEPHRIN"/>
    <property type="match status" value="1"/>
</dbReference>
<evidence type="ECO:0000259" key="8">
    <source>
        <dbReference type="PROSITE" id="PS50835"/>
    </source>
</evidence>
<dbReference type="CDD" id="cd00096">
    <property type="entry name" value="Ig"/>
    <property type="match status" value="1"/>
</dbReference>
<gene>
    <name evidence="9" type="ORF">ACJMK2_027485</name>
</gene>
<feature type="domain" description="Ig-like" evidence="8">
    <location>
        <begin position="145"/>
        <end position="242"/>
    </location>
</feature>
<keyword evidence="10" id="KW-1185">Reference proteome</keyword>
<dbReference type="SUPFAM" id="SSF48726">
    <property type="entry name" value="Immunoglobulin"/>
    <property type="match status" value="4"/>
</dbReference>
<dbReference type="Proteomes" id="UP001634394">
    <property type="component" value="Unassembled WGS sequence"/>
</dbReference>
<dbReference type="Pfam" id="PF08205">
    <property type="entry name" value="C2-set_2"/>
    <property type="match status" value="1"/>
</dbReference>
<sequence length="1170" mass="131067">MNKPFCIIFILQGLSSAIMSVTLVGDPLAIEGQDYKLTCNRTNISPSGEMDWYKDGIKLAVLCVSLFGLCSPSQLGRYNFTTDRNGMYIHITGLRRSDDQYQWKCTYKAEGTPLEEDTMNLTIFTISRGLIYTQELTSSSDLSLSSVTLECVTSGCIFPVPVINWYYKDPSTLGLATLYSTTGTQTAKANCTSPENISSSRLELLQNTTWPDNSNKTVTFSCGIEYPQPLGTVYSKDSLAITFAIRVSWVQMRQNSTTLASTTLAVTSGDSITLTCVTGTSRPDPTIEWFIENERKGSGANFTFIPADTDHDKTIYCRAYNTNPNILVESAKPRMFPTTLTCVTGISRPPAVIEWYFKSQMIGNGTNLTFTPANKDHGTDIYCQAYNIDPSKPVISIKQRLFVKVNVSNVTFWDSSSGTMVFYEGYPKTLRCISSPSRPVSSITWWIESQSGTTLLTNNITDTEEPAIDGLHKQISEIALTLMKDSRNKKIFCNGSIDDQQTAAISPKVNVDVFFQPQKPKVMEINEIFPWLASRTGTLLCHSSDYGNPNSSIKWISDRGIEDNMGNLVFQELVPEDNGKVVSCTLINNYTITMNTSIISESVTLNVEYSPIIRMNMTDFLTVNETQSVSVLCTATGNPSPNQTVWRGNSADNILTFVNISRTYTSNYTCESTAASHTHGTLTSRKTIAITVQYAPDVKVTTTGQPQENMTSSIKCEVKGVPALYTFHPWQHMWGDVLIRDNLQQNSTDPNDNTLWLERMTLQDTGTYICSADNGIKGINGAVIQKGTVDINVIAIPVIIREDNNLITEELGHSVNISIPFYSYPAISYFVFLKNGTEVENTSRTSMQLFTVTVNFISYSKPVKLEAQVAQLYIQNLTLHDYDNYTLLLKNSFGPKSFTVKLDPAGPPMMIKRFYFNQFMEKQIEFHFDPGFNGGRVQTFIIEYKPETGPDTAWTNSTYLNETQIQNRLPNGTYFLTVMQLSPGNYNYMMYSKNEIGRSLDTEEISVFIPGVAGTSENHGLSVASIAGGICVGVVIILVVVIGIILWRRYQHTNKDQHDVTRERISLIFEMTEVTRNQINDMSAKQDVTRGKDYEGLNFTKDEATQYLHLNDITLKENTDHKTRSPEHEPYETLHPYVNSSIEMYSTLKIPKAYTDSEAKYENMWIKQPD</sequence>
<dbReference type="SUPFAM" id="SSF49265">
    <property type="entry name" value="Fibronectin type III"/>
    <property type="match status" value="1"/>
</dbReference>
<evidence type="ECO:0000313" key="10">
    <source>
        <dbReference type="Proteomes" id="UP001634394"/>
    </source>
</evidence>
<dbReference type="InterPro" id="IPR013162">
    <property type="entry name" value="CD80_C2-set"/>
</dbReference>
<dbReference type="InterPro" id="IPR051275">
    <property type="entry name" value="Cell_adhesion_signaling"/>
</dbReference>
<accession>A0ABD3XPK1</accession>
<keyword evidence="6" id="KW-0812">Transmembrane</keyword>
<dbReference type="InterPro" id="IPR036116">
    <property type="entry name" value="FN3_sf"/>
</dbReference>
<dbReference type="PROSITE" id="PS50835">
    <property type="entry name" value="IG_LIKE"/>
    <property type="match status" value="6"/>
</dbReference>
<evidence type="ECO:0000313" key="9">
    <source>
        <dbReference type="EMBL" id="KAL3887546.1"/>
    </source>
</evidence>
<feature type="domain" description="Ig-like" evidence="8">
    <location>
        <begin position="696"/>
        <end position="790"/>
    </location>
</feature>
<keyword evidence="6" id="KW-1133">Transmembrane helix</keyword>
<organism evidence="9 10">
    <name type="scientific">Sinanodonta woodiana</name>
    <name type="common">Chinese pond mussel</name>
    <name type="synonym">Anodonta woodiana</name>
    <dbReference type="NCBI Taxonomy" id="1069815"/>
    <lineage>
        <taxon>Eukaryota</taxon>
        <taxon>Metazoa</taxon>
        <taxon>Spiralia</taxon>
        <taxon>Lophotrochozoa</taxon>
        <taxon>Mollusca</taxon>
        <taxon>Bivalvia</taxon>
        <taxon>Autobranchia</taxon>
        <taxon>Heteroconchia</taxon>
        <taxon>Palaeoheterodonta</taxon>
        <taxon>Unionida</taxon>
        <taxon>Unionoidea</taxon>
        <taxon>Unionidae</taxon>
        <taxon>Unioninae</taxon>
        <taxon>Sinanodonta</taxon>
    </lineage>
</organism>
<dbReference type="InterPro" id="IPR003599">
    <property type="entry name" value="Ig_sub"/>
</dbReference>
<feature type="domain" description="Ig-like" evidence="8">
    <location>
        <begin position="255"/>
        <end position="328"/>
    </location>
</feature>
<evidence type="ECO:0000256" key="7">
    <source>
        <dbReference type="SAM" id="SignalP"/>
    </source>
</evidence>
<feature type="transmembrane region" description="Helical" evidence="6">
    <location>
        <begin position="1026"/>
        <end position="1047"/>
    </location>
</feature>
<dbReference type="Gene3D" id="2.60.40.10">
    <property type="entry name" value="Immunoglobulins"/>
    <property type="match status" value="7"/>
</dbReference>
<keyword evidence="3" id="KW-1015">Disulfide bond</keyword>
<comment type="subcellular location">
    <subcellularLocation>
        <location evidence="1">Membrane</location>
        <topology evidence="1">Single-pass type I membrane protein</topology>
    </subcellularLocation>
</comment>
<feature type="domain" description="Ig-like" evidence="8">
    <location>
        <begin position="507"/>
        <end position="600"/>
    </location>
</feature>
<proteinExistence type="predicted"/>
<reference evidence="9 10" key="1">
    <citation type="submission" date="2024-11" db="EMBL/GenBank/DDBJ databases">
        <title>Chromosome-level genome assembly of the freshwater bivalve Anodonta woodiana.</title>
        <authorList>
            <person name="Chen X."/>
        </authorList>
    </citation>
    <scope>NUCLEOTIDE SEQUENCE [LARGE SCALE GENOMIC DNA]</scope>
    <source>
        <strain evidence="9">MN2024</strain>
        <tissue evidence="9">Gills</tissue>
    </source>
</reference>
<keyword evidence="5" id="KW-0393">Immunoglobulin domain</keyword>
<comment type="caution">
    <text evidence="9">The sequence shown here is derived from an EMBL/GenBank/DDBJ whole genome shotgun (WGS) entry which is preliminary data.</text>
</comment>
<evidence type="ECO:0000256" key="3">
    <source>
        <dbReference type="ARBA" id="ARBA00023157"/>
    </source>
</evidence>
<evidence type="ECO:0000256" key="2">
    <source>
        <dbReference type="ARBA" id="ARBA00023136"/>
    </source>
</evidence>
<keyword evidence="7" id="KW-0732">Signal</keyword>
<dbReference type="InterPro" id="IPR036179">
    <property type="entry name" value="Ig-like_dom_sf"/>
</dbReference>
<keyword evidence="4" id="KW-0325">Glycoprotein</keyword>
<feature type="signal peptide" evidence="7">
    <location>
        <begin position="1"/>
        <end position="20"/>
    </location>
</feature>
<name>A0ABD3XPK1_SINWO</name>
<dbReference type="AlphaFoldDB" id="A0ABD3XPK1"/>
<dbReference type="SMART" id="SM00409">
    <property type="entry name" value="IG"/>
    <property type="match status" value="8"/>
</dbReference>
<feature type="chain" id="PRO_5044805097" description="Ig-like domain-containing protein" evidence="7">
    <location>
        <begin position="21"/>
        <end position="1170"/>
    </location>
</feature>
<evidence type="ECO:0000256" key="4">
    <source>
        <dbReference type="ARBA" id="ARBA00023180"/>
    </source>
</evidence>
<dbReference type="EMBL" id="JBJQND010000002">
    <property type="protein sequence ID" value="KAL3887546.1"/>
    <property type="molecule type" value="Genomic_DNA"/>
</dbReference>
<dbReference type="InterPro" id="IPR007110">
    <property type="entry name" value="Ig-like_dom"/>
</dbReference>
<feature type="domain" description="Ig-like" evidence="8">
    <location>
        <begin position="611"/>
        <end position="689"/>
    </location>
</feature>
<evidence type="ECO:0000256" key="1">
    <source>
        <dbReference type="ARBA" id="ARBA00004479"/>
    </source>
</evidence>